<evidence type="ECO:0000256" key="1">
    <source>
        <dbReference type="ARBA" id="ARBA00022729"/>
    </source>
</evidence>
<feature type="domain" description="Solute-binding protein family 3/N-terminal" evidence="3">
    <location>
        <begin position="25"/>
        <end position="249"/>
    </location>
</feature>
<evidence type="ECO:0000259" key="3">
    <source>
        <dbReference type="SMART" id="SM00062"/>
    </source>
</evidence>
<organism evidence="4 5">
    <name type="scientific">Pacificispira spongiicola</name>
    <dbReference type="NCBI Taxonomy" id="2729598"/>
    <lineage>
        <taxon>Bacteria</taxon>
        <taxon>Pseudomonadati</taxon>
        <taxon>Pseudomonadota</taxon>
        <taxon>Alphaproteobacteria</taxon>
        <taxon>Rhodospirillales</taxon>
        <taxon>Rhodospirillaceae</taxon>
        <taxon>Pacificispira</taxon>
    </lineage>
</organism>
<dbReference type="PANTHER" id="PTHR35936">
    <property type="entry name" value="MEMBRANE-BOUND LYTIC MUREIN TRANSGLYCOSYLASE F"/>
    <property type="match status" value="1"/>
</dbReference>
<keyword evidence="5" id="KW-1185">Reference proteome</keyword>
<evidence type="ECO:0000313" key="4">
    <source>
        <dbReference type="EMBL" id="NMM44620.1"/>
    </source>
</evidence>
<proteinExistence type="predicted"/>
<comment type="caution">
    <text evidence="4">The sequence shown here is derived from an EMBL/GenBank/DDBJ whole genome shotgun (WGS) entry which is preliminary data.</text>
</comment>
<dbReference type="EMBL" id="JABBNT010000002">
    <property type="protein sequence ID" value="NMM44620.1"/>
    <property type="molecule type" value="Genomic_DNA"/>
</dbReference>
<gene>
    <name evidence="4" type="ORF">HH303_09015</name>
</gene>
<dbReference type="RefSeq" id="WP_169624940.1">
    <property type="nucleotide sequence ID" value="NZ_JABBNT010000002.1"/>
</dbReference>
<feature type="signal peptide" evidence="2">
    <location>
        <begin position="1"/>
        <end position="25"/>
    </location>
</feature>
<dbReference type="AlphaFoldDB" id="A0A7Y0DZT5"/>
<protein>
    <submittedName>
        <fullName evidence="4">Amino acid ABC transporter substrate-binding protein</fullName>
    </submittedName>
</protein>
<dbReference type="Proteomes" id="UP000539372">
    <property type="component" value="Unassembled WGS sequence"/>
</dbReference>
<evidence type="ECO:0000256" key="2">
    <source>
        <dbReference type="SAM" id="SignalP"/>
    </source>
</evidence>
<dbReference type="InterPro" id="IPR001638">
    <property type="entry name" value="Solute-binding_3/MltF_N"/>
</dbReference>
<keyword evidence="1 2" id="KW-0732">Signal</keyword>
<accession>A0A7Y0DZT5</accession>
<dbReference type="Pfam" id="PF00497">
    <property type="entry name" value="SBP_bac_3"/>
    <property type="match status" value="1"/>
</dbReference>
<reference evidence="4 5" key="1">
    <citation type="submission" date="2020-04" db="EMBL/GenBank/DDBJ databases">
        <title>Rhodospirillaceae bacterium KN72 isolated from deep sea.</title>
        <authorList>
            <person name="Zhang D.-C."/>
        </authorList>
    </citation>
    <scope>NUCLEOTIDE SEQUENCE [LARGE SCALE GENOMIC DNA]</scope>
    <source>
        <strain evidence="4 5">KN72</strain>
    </source>
</reference>
<feature type="chain" id="PRO_5030736663" evidence="2">
    <location>
        <begin position="26"/>
        <end position="251"/>
    </location>
</feature>
<dbReference type="SMART" id="SM00062">
    <property type="entry name" value="PBPb"/>
    <property type="match status" value="1"/>
</dbReference>
<name>A0A7Y0DZT5_9PROT</name>
<sequence length="251" mass="28112">MITRLLSSIIALGFVLLASSGPTRAVELVTGNNYFPYTDERIPGGGISTIIVKAAFERMGQPANVTFASWDDGYAGTRDGKYLATFPYIKTADRVEEFLYSEKLFSVRPHIFINYQIALQLEEPEDLIGRTLCVPKGWTIDNYLKKIADAGQLKVYNETTLVGCFQLLYQTRVDAVSIDRLLGTAAAKSVKNGAWFKVRRLTNSSSSNYLMISKSTPNAQEWIEKFNATLDSLRRDGTISRLTKEFYAVYP</sequence>
<dbReference type="SUPFAM" id="SSF53850">
    <property type="entry name" value="Periplasmic binding protein-like II"/>
    <property type="match status" value="1"/>
</dbReference>
<dbReference type="PANTHER" id="PTHR35936:SF25">
    <property type="entry name" value="ABC TRANSPORTER SUBSTRATE-BINDING PROTEIN"/>
    <property type="match status" value="1"/>
</dbReference>
<dbReference type="Gene3D" id="3.40.190.10">
    <property type="entry name" value="Periplasmic binding protein-like II"/>
    <property type="match status" value="2"/>
</dbReference>
<evidence type="ECO:0000313" key="5">
    <source>
        <dbReference type="Proteomes" id="UP000539372"/>
    </source>
</evidence>